<dbReference type="InterPro" id="IPR036388">
    <property type="entry name" value="WH-like_DNA-bd_sf"/>
</dbReference>
<organism evidence="3 4">
    <name type="scientific">Pseudodonghicola flavimaris</name>
    <dbReference type="NCBI Taxonomy" id="3050036"/>
    <lineage>
        <taxon>Bacteria</taxon>
        <taxon>Pseudomonadati</taxon>
        <taxon>Pseudomonadota</taxon>
        <taxon>Alphaproteobacteria</taxon>
        <taxon>Rhodobacterales</taxon>
        <taxon>Paracoccaceae</taxon>
        <taxon>Pseudodonghicola</taxon>
    </lineage>
</organism>
<comment type="caution">
    <text evidence="3">The sequence shown here is derived from an EMBL/GenBank/DDBJ whole genome shotgun (WGS) entry which is preliminary data.</text>
</comment>
<dbReference type="EMBL" id="JASNJD010000014">
    <property type="protein sequence ID" value="MDK3019392.1"/>
    <property type="molecule type" value="Genomic_DNA"/>
</dbReference>
<keyword evidence="1" id="KW-0175">Coiled coil</keyword>
<evidence type="ECO:0000313" key="4">
    <source>
        <dbReference type="Proteomes" id="UP001243757"/>
    </source>
</evidence>
<dbReference type="RefSeq" id="WP_284482180.1">
    <property type="nucleotide sequence ID" value="NZ_JASNJD010000014.1"/>
</dbReference>
<dbReference type="Gene3D" id="1.10.10.10">
    <property type="entry name" value="Winged helix-like DNA-binding domain superfamily/Winged helix DNA-binding domain"/>
    <property type="match status" value="1"/>
</dbReference>
<evidence type="ECO:0000256" key="1">
    <source>
        <dbReference type="SAM" id="Coils"/>
    </source>
</evidence>
<dbReference type="Proteomes" id="UP001243757">
    <property type="component" value="Unassembled WGS sequence"/>
</dbReference>
<proteinExistence type="predicted"/>
<dbReference type="InterPro" id="IPR005090">
    <property type="entry name" value="RepC_N"/>
</dbReference>
<reference evidence="3 4" key="1">
    <citation type="submission" date="2023-05" db="EMBL/GenBank/DDBJ databases">
        <title>Pseudodonghicola sp. nov.</title>
        <authorList>
            <person name="Huang J."/>
        </authorList>
    </citation>
    <scope>NUCLEOTIDE SEQUENCE [LARGE SCALE GENOMIC DNA]</scope>
    <source>
        <strain evidence="3 4">IC7</strain>
    </source>
</reference>
<gene>
    <name evidence="3" type="ORF">QO033_17050</name>
</gene>
<feature type="domain" description="Plasmid replication protein C N-terminal" evidence="2">
    <location>
        <begin position="32"/>
        <end position="194"/>
    </location>
</feature>
<accession>A0ABT7F472</accession>
<name>A0ABT7F472_9RHOB</name>
<dbReference type="Pfam" id="PF03428">
    <property type="entry name" value="RP-C"/>
    <property type="match status" value="1"/>
</dbReference>
<keyword evidence="4" id="KW-1185">Reference proteome</keyword>
<protein>
    <submittedName>
        <fullName evidence="3">Helix-turn-helix domain-containing protein</fullName>
    </submittedName>
</protein>
<evidence type="ECO:0000313" key="3">
    <source>
        <dbReference type="EMBL" id="MDK3019392.1"/>
    </source>
</evidence>
<sequence>MIPQKRIDFNTARGERGSFFFRNTMRHATETTTALAERISLPCPNPYELLGPVRVLRKELGLTTNDLAVLTALISFLPRKEREIQDSQRLTLTVVFPSNASLSERANGLDERTLRRSLGRLSAAELIERKNSANGKRFPLRYGGVIRDAFGIDLKPLIQRYGSLATQALQLTEERERLRSLKAEALALRASLLQQTRFDEAKLSTLNMIRNVLRRATLTVDAVLSVISELRALGADTDASYGEHHAAEKAGSEDNLQAIEHRPYAPESNDLPATNGQNVRHIESIKKDIKKIAHSTVNRSEQTTKTKPTMNRDPARMAWEDFTHVAGFFPEPPRTGEALTRILYDLGRLLRISQDELRYGIQKAGAGKLLLVFDYLIARADTIKHPDAYFETILRTQLAPT</sequence>
<evidence type="ECO:0000259" key="2">
    <source>
        <dbReference type="Pfam" id="PF03428"/>
    </source>
</evidence>
<feature type="coiled-coil region" evidence="1">
    <location>
        <begin position="164"/>
        <end position="191"/>
    </location>
</feature>